<dbReference type="Pfam" id="PF00144">
    <property type="entry name" value="Beta-lactamase"/>
    <property type="match status" value="1"/>
</dbReference>
<gene>
    <name evidence="3" type="ORF">ABC974_19075</name>
</gene>
<dbReference type="SUPFAM" id="SSF56601">
    <property type="entry name" value="beta-lactamase/transpeptidase-like"/>
    <property type="match status" value="1"/>
</dbReference>
<dbReference type="RefSeq" id="WP_343892643.1">
    <property type="nucleotide sequence ID" value="NZ_BAAAEH010000061.1"/>
</dbReference>
<dbReference type="PANTHER" id="PTHR46825">
    <property type="entry name" value="D-ALANYL-D-ALANINE-CARBOXYPEPTIDASE/ENDOPEPTIDASE AMPH"/>
    <property type="match status" value="1"/>
</dbReference>
<feature type="signal peptide" evidence="1">
    <location>
        <begin position="1"/>
        <end position="24"/>
    </location>
</feature>
<sequence length="470" mass="50098">MTSLRSALSFAAAIACIASAPALAQALTPAETAQIDRIVAKNLASSGVPSASVAIVRGGQIVFARAYGRQSETTPVARDDAPYQIASISKQFAAAAILLLQHDGKLSLDDTVSKYIPDITAGDTISIRQLLSHTAGLQDYWPQDYSFKAMATPVSPQGIIDRWAKKPLDFTPGTQWQYSNTGYVVAGLIVEKISGQPLLDFLKARIFTPLGITAYDQDRAIGPGFPQGYGRAALGPVRPVTPAAPGWLFAAGELSMSARDLAKWDVARIDRTILTPEDWKLQETPVKLADGSSNGYGLGVSTGATGGRRYVEHSGEAVGFLSENIVFPDEKAAIVVLTNSWSGNATGAIEQAIAKAVLPPPPADAADTAALARARAMLDQLRTGALDRSLMTEDSNYYFTDLTLGDYKSSLAPLGKPVSFVQTGKTRLRGGFVNRNYKVHLGKKDFVITTYAEPGDKGRYEQFLVAPAVS</sequence>
<organism evidence="3 4">
    <name type="scientific">Sphingomonas oligophenolica</name>
    <dbReference type="NCBI Taxonomy" id="301154"/>
    <lineage>
        <taxon>Bacteria</taxon>
        <taxon>Pseudomonadati</taxon>
        <taxon>Pseudomonadota</taxon>
        <taxon>Alphaproteobacteria</taxon>
        <taxon>Sphingomonadales</taxon>
        <taxon>Sphingomonadaceae</taxon>
        <taxon>Sphingomonas</taxon>
    </lineage>
</organism>
<dbReference type="InterPro" id="IPR012338">
    <property type="entry name" value="Beta-lactam/transpept-like"/>
</dbReference>
<dbReference type="PANTHER" id="PTHR46825:SF9">
    <property type="entry name" value="BETA-LACTAMASE-RELATED DOMAIN-CONTAINING PROTEIN"/>
    <property type="match status" value="1"/>
</dbReference>
<accession>A0ABU9Y7F1</accession>
<evidence type="ECO:0000256" key="1">
    <source>
        <dbReference type="SAM" id="SignalP"/>
    </source>
</evidence>
<comment type="caution">
    <text evidence="3">The sequence shown here is derived from an EMBL/GenBank/DDBJ whole genome shotgun (WGS) entry which is preliminary data.</text>
</comment>
<reference evidence="3 4" key="1">
    <citation type="submission" date="2024-05" db="EMBL/GenBank/DDBJ databases">
        <authorList>
            <person name="Liu Q."/>
            <person name="Xin Y.-H."/>
        </authorList>
    </citation>
    <scope>NUCLEOTIDE SEQUENCE [LARGE SCALE GENOMIC DNA]</scope>
    <source>
        <strain evidence="3 4">CGMCC 1.10181</strain>
    </source>
</reference>
<dbReference type="GO" id="GO:0016787">
    <property type="term" value="F:hydrolase activity"/>
    <property type="evidence" value="ECO:0007669"/>
    <property type="project" value="UniProtKB-KW"/>
</dbReference>
<name>A0ABU9Y7F1_9SPHN</name>
<dbReference type="InterPro" id="IPR001466">
    <property type="entry name" value="Beta-lactam-related"/>
</dbReference>
<evidence type="ECO:0000313" key="3">
    <source>
        <dbReference type="EMBL" id="MEN2791742.1"/>
    </source>
</evidence>
<dbReference type="EMBL" id="JBDIME010000020">
    <property type="protein sequence ID" value="MEN2791742.1"/>
    <property type="molecule type" value="Genomic_DNA"/>
</dbReference>
<dbReference type="Proteomes" id="UP001419910">
    <property type="component" value="Unassembled WGS sequence"/>
</dbReference>
<keyword evidence="1" id="KW-0732">Signal</keyword>
<dbReference type="EC" id="3.1.1.103" evidence="3"/>
<dbReference type="InterPro" id="IPR050491">
    <property type="entry name" value="AmpC-like"/>
</dbReference>
<proteinExistence type="predicted"/>
<protein>
    <submittedName>
        <fullName evidence="3">Serine hydrolase domain-containing protein</fullName>
        <ecNumber evidence="3">3.1.1.103</ecNumber>
    </submittedName>
</protein>
<feature type="domain" description="Beta-lactamase-related" evidence="2">
    <location>
        <begin position="35"/>
        <end position="348"/>
    </location>
</feature>
<dbReference type="PROSITE" id="PS51257">
    <property type="entry name" value="PROKAR_LIPOPROTEIN"/>
    <property type="match status" value="1"/>
</dbReference>
<feature type="chain" id="PRO_5047496878" evidence="1">
    <location>
        <begin position="25"/>
        <end position="470"/>
    </location>
</feature>
<dbReference type="Gene3D" id="3.40.710.10">
    <property type="entry name" value="DD-peptidase/beta-lactamase superfamily"/>
    <property type="match status" value="1"/>
</dbReference>
<evidence type="ECO:0000313" key="4">
    <source>
        <dbReference type="Proteomes" id="UP001419910"/>
    </source>
</evidence>
<keyword evidence="4" id="KW-1185">Reference proteome</keyword>
<keyword evidence="3" id="KW-0378">Hydrolase</keyword>
<evidence type="ECO:0000259" key="2">
    <source>
        <dbReference type="Pfam" id="PF00144"/>
    </source>
</evidence>